<comment type="caution">
    <text evidence="2">The sequence shown here is derived from an EMBL/GenBank/DDBJ whole genome shotgun (WGS) entry which is preliminary data.</text>
</comment>
<keyword evidence="3" id="KW-1185">Reference proteome</keyword>
<protein>
    <submittedName>
        <fullName evidence="2">Uncharacterized protein</fullName>
    </submittedName>
</protein>
<evidence type="ECO:0000313" key="2">
    <source>
        <dbReference type="EMBL" id="MDZ5489540.1"/>
    </source>
</evidence>
<sequence length="59" mass="5989">MTDPNGLIRSGRPAPGRTLPATRGTVAGNHPSAADVDPGADGILDARERLAANRRVTAG</sequence>
<dbReference type="RefSeq" id="WP_322439874.1">
    <property type="nucleotide sequence ID" value="NZ_JAXOTQ010000009.1"/>
</dbReference>
<evidence type="ECO:0000313" key="3">
    <source>
        <dbReference type="Proteomes" id="UP001290101"/>
    </source>
</evidence>
<dbReference type="Proteomes" id="UP001290101">
    <property type="component" value="Unassembled WGS sequence"/>
</dbReference>
<accession>A0ABU5JAD2</accession>
<feature type="region of interest" description="Disordered" evidence="1">
    <location>
        <begin position="1"/>
        <end position="40"/>
    </location>
</feature>
<proteinExistence type="predicted"/>
<dbReference type="EMBL" id="JAXOTQ010000009">
    <property type="protein sequence ID" value="MDZ5489540.1"/>
    <property type="molecule type" value="Genomic_DNA"/>
</dbReference>
<evidence type="ECO:0000256" key="1">
    <source>
        <dbReference type="SAM" id="MobiDB-lite"/>
    </source>
</evidence>
<reference evidence="2 3" key="1">
    <citation type="submission" date="2023-12" db="EMBL/GenBank/DDBJ databases">
        <title>Micromonospora sp. nov., isolated from Atacama Desert.</title>
        <authorList>
            <person name="Carro L."/>
            <person name="Golinska P."/>
            <person name="Klenk H.-P."/>
            <person name="Goodfellow M."/>
        </authorList>
    </citation>
    <scope>NUCLEOTIDE SEQUENCE [LARGE SCALE GENOMIC DNA]</scope>
    <source>
        <strain evidence="2 3">4G53</strain>
    </source>
</reference>
<organism evidence="2 3">
    <name type="scientific">Micromonospora sicca</name>
    <dbReference type="NCBI Taxonomy" id="2202420"/>
    <lineage>
        <taxon>Bacteria</taxon>
        <taxon>Bacillati</taxon>
        <taxon>Actinomycetota</taxon>
        <taxon>Actinomycetes</taxon>
        <taxon>Micromonosporales</taxon>
        <taxon>Micromonosporaceae</taxon>
        <taxon>Micromonospora</taxon>
    </lineage>
</organism>
<gene>
    <name evidence="2" type="ORF">U2F25_08685</name>
</gene>
<name>A0ABU5JAD2_9ACTN</name>